<feature type="transmembrane region" description="Helical" evidence="1">
    <location>
        <begin position="20"/>
        <end position="44"/>
    </location>
</feature>
<feature type="transmembrane region" description="Helical" evidence="1">
    <location>
        <begin position="168"/>
        <end position="191"/>
    </location>
</feature>
<gene>
    <name evidence="3" type="ORF">CERSUDRAFT_108595</name>
</gene>
<dbReference type="STRING" id="914234.M2PB37"/>
<dbReference type="EMBL" id="KB445809">
    <property type="protein sequence ID" value="EMD32769.1"/>
    <property type="molecule type" value="Genomic_DNA"/>
</dbReference>
<dbReference type="OrthoDB" id="3270417at2759"/>
<feature type="transmembrane region" description="Helical" evidence="1">
    <location>
        <begin position="56"/>
        <end position="80"/>
    </location>
</feature>
<feature type="transmembrane region" description="Helical" evidence="1">
    <location>
        <begin position="127"/>
        <end position="148"/>
    </location>
</feature>
<evidence type="ECO:0000313" key="4">
    <source>
        <dbReference type="Proteomes" id="UP000016930"/>
    </source>
</evidence>
<evidence type="ECO:0000259" key="2">
    <source>
        <dbReference type="Pfam" id="PF20152"/>
    </source>
</evidence>
<accession>M2PB37</accession>
<keyword evidence="4" id="KW-1185">Reference proteome</keyword>
<sequence>MSSSTIPSDILHSKVEPSIGGSLLGMILSIMFYGVTVLQTFIYYDNYWRDPIYMRIFVVLLFVLDTAQVVAIIDTVWFYVVPNFGNVAALSGVHLSLGVEIGMTISIGLLVQSFFAMRVWLMSGRKLIFPALIFALTLAQFSLGIYYATIADRIDQPEAIEHTVIKVALASLACGMAGDFFITACLVYYLHKGRSGLRNTDRLINILIMYTINTGLVTFFAATCTIILNQVKSTEFWDVVPYFLLSKCYVNSTLATLNARGRLRNMSSGVGTETAQLDMGYMQDGHTTTAVIRNRPSDPQITSGIQFAKSAEMEMTESKVIESIFVPEF</sequence>
<keyword evidence="1" id="KW-0812">Transmembrane</keyword>
<reference evidence="3 4" key="1">
    <citation type="journal article" date="2012" name="Proc. Natl. Acad. Sci. U.S.A.">
        <title>Comparative genomics of Ceriporiopsis subvermispora and Phanerochaete chrysosporium provide insight into selective ligninolysis.</title>
        <authorList>
            <person name="Fernandez-Fueyo E."/>
            <person name="Ruiz-Duenas F.J."/>
            <person name="Ferreira P."/>
            <person name="Floudas D."/>
            <person name="Hibbett D.S."/>
            <person name="Canessa P."/>
            <person name="Larrondo L.F."/>
            <person name="James T.Y."/>
            <person name="Seelenfreund D."/>
            <person name="Lobos S."/>
            <person name="Polanco R."/>
            <person name="Tello M."/>
            <person name="Honda Y."/>
            <person name="Watanabe T."/>
            <person name="Watanabe T."/>
            <person name="Ryu J.S."/>
            <person name="Kubicek C.P."/>
            <person name="Schmoll M."/>
            <person name="Gaskell J."/>
            <person name="Hammel K.E."/>
            <person name="St John F.J."/>
            <person name="Vanden Wymelenberg A."/>
            <person name="Sabat G."/>
            <person name="Splinter BonDurant S."/>
            <person name="Syed K."/>
            <person name="Yadav J.S."/>
            <person name="Doddapaneni H."/>
            <person name="Subramanian V."/>
            <person name="Lavin J.L."/>
            <person name="Oguiza J.A."/>
            <person name="Perez G."/>
            <person name="Pisabarro A.G."/>
            <person name="Ramirez L."/>
            <person name="Santoyo F."/>
            <person name="Master E."/>
            <person name="Coutinho P.M."/>
            <person name="Henrissat B."/>
            <person name="Lombard V."/>
            <person name="Magnuson J.K."/>
            <person name="Kuees U."/>
            <person name="Hori C."/>
            <person name="Igarashi K."/>
            <person name="Samejima M."/>
            <person name="Held B.W."/>
            <person name="Barry K.W."/>
            <person name="LaButti K.M."/>
            <person name="Lapidus A."/>
            <person name="Lindquist E.A."/>
            <person name="Lucas S.M."/>
            <person name="Riley R."/>
            <person name="Salamov A.A."/>
            <person name="Hoffmeister D."/>
            <person name="Schwenk D."/>
            <person name="Hadar Y."/>
            <person name="Yarden O."/>
            <person name="de Vries R.P."/>
            <person name="Wiebenga A."/>
            <person name="Stenlid J."/>
            <person name="Eastwood D."/>
            <person name="Grigoriev I.V."/>
            <person name="Berka R.M."/>
            <person name="Blanchette R.A."/>
            <person name="Kersten P."/>
            <person name="Martinez A.T."/>
            <person name="Vicuna R."/>
            <person name="Cullen D."/>
        </authorList>
    </citation>
    <scope>NUCLEOTIDE SEQUENCE [LARGE SCALE GENOMIC DNA]</scope>
    <source>
        <strain evidence="3 4">B</strain>
    </source>
</reference>
<dbReference type="HOGENOM" id="CLU_046025_5_4_1"/>
<evidence type="ECO:0000313" key="3">
    <source>
        <dbReference type="EMBL" id="EMD32769.1"/>
    </source>
</evidence>
<dbReference type="InterPro" id="IPR045339">
    <property type="entry name" value="DUF6534"/>
</dbReference>
<evidence type="ECO:0000256" key="1">
    <source>
        <dbReference type="SAM" id="Phobius"/>
    </source>
</evidence>
<protein>
    <recommendedName>
        <fullName evidence="2">DUF6534 domain-containing protein</fullName>
    </recommendedName>
</protein>
<feature type="transmembrane region" description="Helical" evidence="1">
    <location>
        <begin position="203"/>
        <end position="228"/>
    </location>
</feature>
<dbReference type="Pfam" id="PF20152">
    <property type="entry name" value="DUF6534"/>
    <property type="match status" value="1"/>
</dbReference>
<dbReference type="PANTHER" id="PTHR40465:SF1">
    <property type="entry name" value="DUF6534 DOMAIN-CONTAINING PROTEIN"/>
    <property type="match status" value="1"/>
</dbReference>
<feature type="domain" description="DUF6534" evidence="2">
    <location>
        <begin position="176"/>
        <end position="261"/>
    </location>
</feature>
<name>M2PB37_CERS8</name>
<dbReference type="AlphaFoldDB" id="M2PB37"/>
<dbReference type="PANTHER" id="PTHR40465">
    <property type="entry name" value="CHROMOSOME 1, WHOLE GENOME SHOTGUN SEQUENCE"/>
    <property type="match status" value="1"/>
</dbReference>
<dbReference type="Proteomes" id="UP000016930">
    <property type="component" value="Unassembled WGS sequence"/>
</dbReference>
<feature type="transmembrane region" description="Helical" evidence="1">
    <location>
        <begin position="92"/>
        <end position="115"/>
    </location>
</feature>
<keyword evidence="1" id="KW-0472">Membrane</keyword>
<keyword evidence="1" id="KW-1133">Transmembrane helix</keyword>
<organism evidence="3 4">
    <name type="scientific">Ceriporiopsis subvermispora (strain B)</name>
    <name type="common">White-rot fungus</name>
    <name type="synonym">Gelatoporia subvermispora</name>
    <dbReference type="NCBI Taxonomy" id="914234"/>
    <lineage>
        <taxon>Eukaryota</taxon>
        <taxon>Fungi</taxon>
        <taxon>Dikarya</taxon>
        <taxon>Basidiomycota</taxon>
        <taxon>Agaricomycotina</taxon>
        <taxon>Agaricomycetes</taxon>
        <taxon>Polyporales</taxon>
        <taxon>Gelatoporiaceae</taxon>
        <taxon>Gelatoporia</taxon>
    </lineage>
</organism>
<proteinExistence type="predicted"/>